<proteinExistence type="predicted"/>
<dbReference type="AlphaFoldDB" id="A0A9J7K6C7"/>
<reference evidence="2" key="1">
    <citation type="journal article" date="2018" name="Biotechnol. Bioeng.">
        <title>A reference genome of the Chinese hamster based on a hybrid assembly strategy.</title>
        <authorList>
            <person name="Rupp O."/>
            <person name="MacDonald M.L."/>
            <person name="Li S."/>
            <person name="Dhiman H."/>
            <person name="Polson S."/>
            <person name="Griep S."/>
            <person name="Heffner K."/>
            <person name="Hernandez I."/>
            <person name="Brinkrolf K."/>
            <person name="Jadhav V."/>
            <person name="Samoudi M."/>
            <person name="Hao H."/>
            <person name="Kingham B."/>
            <person name="Goesmann A."/>
            <person name="Betenbaugh M.J."/>
            <person name="Lewis N.E."/>
            <person name="Borth N."/>
            <person name="Lee K.H."/>
        </authorList>
    </citation>
    <scope>NUCLEOTIDE SEQUENCE [LARGE SCALE GENOMIC DNA]</scope>
    <source>
        <strain evidence="2">17A/GY</strain>
    </source>
</reference>
<dbReference type="GeneID" id="118238489"/>
<keyword evidence="1" id="KW-0732">Signal</keyword>
<keyword evidence="2" id="KW-1185">Reference proteome</keyword>
<reference evidence="2" key="2">
    <citation type="journal article" date="2020" name="Biotechnol. Bioeng.">
        <title>Chromosome-scale scaffolds for the Chinese hamster reference genome assembly to facilitate the study of the CHO epigenome.</title>
        <authorList>
            <person name="Hilliard W."/>
            <person name="MacDonald M."/>
            <person name="Lee K.H."/>
        </authorList>
    </citation>
    <scope>NUCLEOTIDE SEQUENCE [LARGE SCALE GENOMIC DNA]</scope>
    <source>
        <strain evidence="2">17A/GY</strain>
    </source>
</reference>
<evidence type="ECO:0000313" key="3">
    <source>
        <dbReference type="RefSeq" id="XP_035297524.1"/>
    </source>
</evidence>
<evidence type="ECO:0000313" key="2">
    <source>
        <dbReference type="Proteomes" id="UP001108280"/>
    </source>
</evidence>
<protein>
    <submittedName>
        <fullName evidence="3">Transforming growth factor beta activator LRRC32-like</fullName>
    </submittedName>
</protein>
<evidence type="ECO:0000256" key="1">
    <source>
        <dbReference type="SAM" id="SignalP"/>
    </source>
</evidence>
<dbReference type="RefSeq" id="XP_035314766.1">
    <property type="nucleotide sequence ID" value="XM_035458875.1"/>
</dbReference>
<feature type="chain" id="PRO_5039895778" evidence="1">
    <location>
        <begin position="18"/>
        <end position="55"/>
    </location>
</feature>
<dbReference type="RefSeq" id="XP_035297524.1">
    <property type="nucleotide sequence ID" value="XM_035441633.1"/>
</dbReference>
<organism evidence="2 3">
    <name type="scientific">Cricetulus griseus</name>
    <name type="common">Chinese hamster</name>
    <name type="synonym">Cricetulus barabensis griseus</name>
    <dbReference type="NCBI Taxonomy" id="10029"/>
    <lineage>
        <taxon>Eukaryota</taxon>
        <taxon>Metazoa</taxon>
        <taxon>Chordata</taxon>
        <taxon>Craniata</taxon>
        <taxon>Vertebrata</taxon>
        <taxon>Euteleostomi</taxon>
        <taxon>Mammalia</taxon>
        <taxon>Eutheria</taxon>
        <taxon>Euarchontoglires</taxon>
        <taxon>Glires</taxon>
        <taxon>Rodentia</taxon>
        <taxon>Myomorpha</taxon>
        <taxon>Muroidea</taxon>
        <taxon>Cricetidae</taxon>
        <taxon>Cricetinae</taxon>
        <taxon>Cricetulus</taxon>
    </lineage>
</organism>
<dbReference type="Proteomes" id="UP001108280">
    <property type="component" value="Chromosome 3"/>
</dbReference>
<name>A0A9J7K6C7_CRIGR</name>
<reference evidence="3" key="3">
    <citation type="submission" date="2025-08" db="UniProtKB">
        <authorList>
            <consortium name="RefSeq"/>
        </authorList>
    </citation>
    <scope>IDENTIFICATION</scope>
    <source>
        <strain evidence="3">17A/GY</strain>
        <tissue evidence="3">Liver</tissue>
    </source>
</reference>
<accession>A0A9J7K6C7</accession>
<feature type="signal peptide" evidence="1">
    <location>
        <begin position="1"/>
        <end position="17"/>
    </location>
</feature>
<dbReference type="KEGG" id="cge:118238489"/>
<sequence>MSHQILLLLAMLTLGLAISQHRDQMPCRTFPPVCRWEVELGGTSFPPSGRKQSSG</sequence>
<gene>
    <name evidence="3" type="primary">LOC118238489</name>
</gene>